<evidence type="ECO:0000313" key="3">
    <source>
        <dbReference type="Proteomes" id="UP000234323"/>
    </source>
</evidence>
<feature type="region of interest" description="Disordered" evidence="1">
    <location>
        <begin position="69"/>
        <end position="115"/>
    </location>
</feature>
<dbReference type="VEuPathDB" id="FungiDB:FUN_010418"/>
<proteinExistence type="predicted"/>
<dbReference type="Proteomes" id="UP000234323">
    <property type="component" value="Unassembled WGS sequence"/>
</dbReference>
<accession>A0A2I1HQ80</accession>
<evidence type="ECO:0000256" key="1">
    <source>
        <dbReference type="SAM" id="MobiDB-lite"/>
    </source>
</evidence>
<dbReference type="AlphaFoldDB" id="A0A2I1HQ80"/>
<sequence length="159" mass="18415">MDNYMEHELFKKNPPSQLTPEGLVKLNNAYKEGLKRIKEVYRQEVIKTERINTKGRRYLEIVKTDIKSMKSSQKRKTLEGNNESTSCSTSQLSNKNPQQFSLENSNGQSNTSNIENPVFKRRRVITTDEEKEILNPLLLKNTMLTEEEIKNILKNLPSA</sequence>
<dbReference type="OrthoDB" id="2474793at2759"/>
<reference evidence="2 3" key="1">
    <citation type="submission" date="2015-10" db="EMBL/GenBank/DDBJ databases">
        <title>Genome analyses suggest a sexual origin of heterokaryosis in a supposedly ancient asexual fungus.</title>
        <authorList>
            <person name="Ropars J."/>
            <person name="Sedzielewska K."/>
            <person name="Noel J."/>
            <person name="Charron P."/>
            <person name="Farinelli L."/>
            <person name="Marton T."/>
            <person name="Kruger M."/>
            <person name="Pelin A."/>
            <person name="Brachmann A."/>
            <person name="Corradi N."/>
        </authorList>
    </citation>
    <scope>NUCLEOTIDE SEQUENCE [LARGE SCALE GENOMIC DNA]</scope>
    <source>
        <strain evidence="2 3">A4</strain>
    </source>
</reference>
<feature type="compositionally biased region" description="Polar residues" evidence="1">
    <location>
        <begin position="79"/>
        <end position="115"/>
    </location>
</feature>
<organism evidence="2 3">
    <name type="scientific">Rhizophagus irregularis</name>
    <dbReference type="NCBI Taxonomy" id="588596"/>
    <lineage>
        <taxon>Eukaryota</taxon>
        <taxon>Fungi</taxon>
        <taxon>Fungi incertae sedis</taxon>
        <taxon>Mucoromycota</taxon>
        <taxon>Glomeromycotina</taxon>
        <taxon>Glomeromycetes</taxon>
        <taxon>Glomerales</taxon>
        <taxon>Glomeraceae</taxon>
        <taxon>Rhizophagus</taxon>
    </lineage>
</organism>
<dbReference type="VEuPathDB" id="FungiDB:RhiirA1_456055"/>
<gene>
    <name evidence="2" type="ORF">RhiirA4_520751</name>
</gene>
<protein>
    <submittedName>
        <fullName evidence="2">Uncharacterized protein</fullName>
    </submittedName>
</protein>
<keyword evidence="3" id="KW-1185">Reference proteome</keyword>
<evidence type="ECO:0000313" key="2">
    <source>
        <dbReference type="EMBL" id="PKY61030.1"/>
    </source>
</evidence>
<dbReference type="VEuPathDB" id="FungiDB:RhiirFUN_009405"/>
<comment type="caution">
    <text evidence="2">The sequence shown here is derived from an EMBL/GenBank/DDBJ whole genome shotgun (WGS) entry which is preliminary data.</text>
</comment>
<dbReference type="EMBL" id="LLXI01004863">
    <property type="protein sequence ID" value="PKY61030.1"/>
    <property type="molecule type" value="Genomic_DNA"/>
</dbReference>
<name>A0A2I1HQ80_9GLOM</name>